<protein>
    <recommendedName>
        <fullName evidence="4">Transposase</fullName>
    </recommendedName>
</protein>
<evidence type="ECO:0000313" key="1">
    <source>
        <dbReference type="EMBL" id="CAF0936612.1"/>
    </source>
</evidence>
<accession>A0A814C0I5</accession>
<proteinExistence type="predicted"/>
<dbReference type="GO" id="GO:0003676">
    <property type="term" value="F:nucleic acid binding"/>
    <property type="evidence" value="ECO:0007669"/>
    <property type="project" value="InterPro"/>
</dbReference>
<dbReference type="Proteomes" id="UP000681722">
    <property type="component" value="Unassembled WGS sequence"/>
</dbReference>
<dbReference type="EMBL" id="CAJOBC010002067">
    <property type="protein sequence ID" value="CAF3713709.1"/>
    <property type="molecule type" value="Genomic_DNA"/>
</dbReference>
<evidence type="ECO:0000313" key="2">
    <source>
        <dbReference type="EMBL" id="CAF3713709.1"/>
    </source>
</evidence>
<organism evidence="1 3">
    <name type="scientific">Didymodactylos carnosus</name>
    <dbReference type="NCBI Taxonomy" id="1234261"/>
    <lineage>
        <taxon>Eukaryota</taxon>
        <taxon>Metazoa</taxon>
        <taxon>Spiralia</taxon>
        <taxon>Gnathifera</taxon>
        <taxon>Rotifera</taxon>
        <taxon>Eurotatoria</taxon>
        <taxon>Bdelloidea</taxon>
        <taxon>Philodinida</taxon>
        <taxon>Philodinidae</taxon>
        <taxon>Didymodactylos</taxon>
    </lineage>
</organism>
<dbReference type="InterPro" id="IPR036397">
    <property type="entry name" value="RNaseH_sf"/>
</dbReference>
<reference evidence="1" key="1">
    <citation type="submission" date="2021-02" db="EMBL/GenBank/DDBJ databases">
        <authorList>
            <person name="Nowell W R."/>
        </authorList>
    </citation>
    <scope>NUCLEOTIDE SEQUENCE</scope>
</reference>
<gene>
    <name evidence="1" type="ORF">GPM918_LOCUS10476</name>
    <name evidence="2" type="ORF">SRO942_LOCUS10477</name>
</gene>
<evidence type="ECO:0008006" key="4">
    <source>
        <dbReference type="Google" id="ProtNLM"/>
    </source>
</evidence>
<name>A0A814C0I5_9BILA</name>
<dbReference type="Proteomes" id="UP000663829">
    <property type="component" value="Unassembled WGS sequence"/>
</dbReference>
<evidence type="ECO:0000313" key="3">
    <source>
        <dbReference type="Proteomes" id="UP000663829"/>
    </source>
</evidence>
<dbReference type="Gene3D" id="3.30.420.10">
    <property type="entry name" value="Ribonuclease H-like superfamily/Ribonuclease H"/>
    <property type="match status" value="2"/>
</dbReference>
<dbReference type="AlphaFoldDB" id="A0A814C0I5"/>
<sequence length="195" mass="22729">GSSKTGIVSEIELEQELGVVIHRDTVRNCANEISFYGRTARKKPYVNRGSRFKRIKYARPMLKQPFGYCNNVLWSDESQFNLFDSDGKVMVWRTPKKEFNLKCTVAAVKYGGGNLKVIETLEWVPYSPDLNPMEHMRDELERRMKKHEPKNKDELRKALLQEWNGIGTDITEKLVDTVPNRLYECITMKGFSTRY</sequence>
<keyword evidence="3" id="KW-1185">Reference proteome</keyword>
<dbReference type="EMBL" id="CAJNOQ010002067">
    <property type="protein sequence ID" value="CAF0936612.1"/>
    <property type="molecule type" value="Genomic_DNA"/>
</dbReference>
<dbReference type="OrthoDB" id="4843387at2759"/>
<feature type="non-terminal residue" evidence="1">
    <location>
        <position position="1"/>
    </location>
</feature>
<comment type="caution">
    <text evidence="1">The sequence shown here is derived from an EMBL/GenBank/DDBJ whole genome shotgun (WGS) entry which is preliminary data.</text>
</comment>